<evidence type="ECO:0000313" key="3">
    <source>
        <dbReference type="Proteomes" id="UP000250140"/>
    </source>
</evidence>
<evidence type="ECO:0000259" key="1">
    <source>
        <dbReference type="Pfam" id="PF01965"/>
    </source>
</evidence>
<dbReference type="Pfam" id="PF01965">
    <property type="entry name" value="DJ-1_PfpI"/>
    <property type="match status" value="1"/>
</dbReference>
<dbReference type="PANTHER" id="PTHR43130:SF7">
    <property type="entry name" value="DJ-1_PFPI DOMAIN-CONTAINING PROTEIN"/>
    <property type="match status" value="1"/>
</dbReference>
<dbReference type="OrthoDB" id="543156at2759"/>
<accession>A0A8E2ERF6</accession>
<feature type="domain" description="DJ-1/PfpI" evidence="1">
    <location>
        <begin position="55"/>
        <end position="194"/>
    </location>
</feature>
<reference evidence="2 3" key="1">
    <citation type="journal article" date="2016" name="Nat. Commun.">
        <title>Ectomycorrhizal ecology is imprinted in the genome of the dominant symbiotic fungus Cenococcum geophilum.</title>
        <authorList>
            <consortium name="DOE Joint Genome Institute"/>
            <person name="Peter M."/>
            <person name="Kohler A."/>
            <person name="Ohm R.A."/>
            <person name="Kuo A."/>
            <person name="Krutzmann J."/>
            <person name="Morin E."/>
            <person name="Arend M."/>
            <person name="Barry K.W."/>
            <person name="Binder M."/>
            <person name="Choi C."/>
            <person name="Clum A."/>
            <person name="Copeland A."/>
            <person name="Grisel N."/>
            <person name="Haridas S."/>
            <person name="Kipfer T."/>
            <person name="LaButti K."/>
            <person name="Lindquist E."/>
            <person name="Lipzen A."/>
            <person name="Maire R."/>
            <person name="Meier B."/>
            <person name="Mihaltcheva S."/>
            <person name="Molinier V."/>
            <person name="Murat C."/>
            <person name="Poggeler S."/>
            <person name="Quandt C.A."/>
            <person name="Sperisen C."/>
            <person name="Tritt A."/>
            <person name="Tisserant E."/>
            <person name="Crous P.W."/>
            <person name="Henrissat B."/>
            <person name="Nehls U."/>
            <person name="Egli S."/>
            <person name="Spatafora J.W."/>
            <person name="Grigoriev I.V."/>
            <person name="Martin F.M."/>
        </authorList>
    </citation>
    <scope>NUCLEOTIDE SEQUENCE [LARGE SCALE GENOMIC DNA]</scope>
    <source>
        <strain evidence="2 3">CBS 207.34</strain>
    </source>
</reference>
<protein>
    <submittedName>
        <fullName evidence="2">PfpI endopeptidase-like protein</fullName>
    </submittedName>
</protein>
<proteinExistence type="predicted"/>
<dbReference type="SUPFAM" id="SSF52317">
    <property type="entry name" value="Class I glutamine amidotransferase-like"/>
    <property type="match status" value="1"/>
</dbReference>
<evidence type="ECO:0000313" key="2">
    <source>
        <dbReference type="EMBL" id="OCL03526.1"/>
    </source>
</evidence>
<dbReference type="AlphaFoldDB" id="A0A8E2ERF6"/>
<keyword evidence="3" id="KW-1185">Reference proteome</keyword>
<dbReference type="InterPro" id="IPR002818">
    <property type="entry name" value="DJ-1/PfpI"/>
</dbReference>
<dbReference type="PANTHER" id="PTHR43130">
    <property type="entry name" value="ARAC-FAMILY TRANSCRIPTIONAL REGULATOR"/>
    <property type="match status" value="1"/>
</dbReference>
<dbReference type="InterPro" id="IPR029062">
    <property type="entry name" value="Class_I_gatase-like"/>
</dbReference>
<dbReference type="Gene3D" id="3.40.50.880">
    <property type="match status" value="1"/>
</dbReference>
<dbReference type="EMBL" id="KV750716">
    <property type="protein sequence ID" value="OCL03526.1"/>
    <property type="molecule type" value="Genomic_DNA"/>
</dbReference>
<gene>
    <name evidence="2" type="ORF">AOQ84DRAFT_442675</name>
</gene>
<name>A0A8E2ERF6_9PEZI</name>
<sequence length="245" mass="26957">MTAMDSSKPVRIGVFVVPPIQLLDFSPVDLFNMLTKEYLTACNLPSPLVALAIPISITYISFDGANSIAPCTANVGLRINAGLSDAGVQPGELDILLIPGPDPNMIPREEELEFVRKHVAAGVTLMTVCTGVFVAGYSGVLDGKKVTGPRQIVSMMLKKFPKAEWSEKRWVQDGKIWTSGGITNGQDMVAAYIRQRWPGPVTAVVCEMADIGSRDMEYNNGSTKDNAWWIWQIFRAWTMGFWKTK</sequence>
<dbReference type="Proteomes" id="UP000250140">
    <property type="component" value="Unassembled WGS sequence"/>
</dbReference>
<dbReference type="InterPro" id="IPR052158">
    <property type="entry name" value="INH-QAR"/>
</dbReference>
<organism evidence="2 3">
    <name type="scientific">Glonium stellatum</name>
    <dbReference type="NCBI Taxonomy" id="574774"/>
    <lineage>
        <taxon>Eukaryota</taxon>
        <taxon>Fungi</taxon>
        <taxon>Dikarya</taxon>
        <taxon>Ascomycota</taxon>
        <taxon>Pezizomycotina</taxon>
        <taxon>Dothideomycetes</taxon>
        <taxon>Pleosporomycetidae</taxon>
        <taxon>Gloniales</taxon>
        <taxon>Gloniaceae</taxon>
        <taxon>Glonium</taxon>
    </lineage>
</organism>